<name>A0A7R8CR74_LEPSM</name>
<evidence type="ECO:0000313" key="2">
    <source>
        <dbReference type="Proteomes" id="UP000675881"/>
    </source>
</evidence>
<organism evidence="1 2">
    <name type="scientific">Lepeophtheirus salmonis</name>
    <name type="common">Salmon louse</name>
    <name type="synonym">Caligus salmonis</name>
    <dbReference type="NCBI Taxonomy" id="72036"/>
    <lineage>
        <taxon>Eukaryota</taxon>
        <taxon>Metazoa</taxon>
        <taxon>Ecdysozoa</taxon>
        <taxon>Arthropoda</taxon>
        <taxon>Crustacea</taxon>
        <taxon>Multicrustacea</taxon>
        <taxon>Hexanauplia</taxon>
        <taxon>Copepoda</taxon>
        <taxon>Siphonostomatoida</taxon>
        <taxon>Caligidae</taxon>
        <taxon>Lepeophtheirus</taxon>
    </lineage>
</organism>
<dbReference type="Proteomes" id="UP000675881">
    <property type="component" value="Chromosome 3"/>
</dbReference>
<accession>A0A7R8CR74</accession>
<keyword evidence="2" id="KW-1185">Reference proteome</keyword>
<dbReference type="EMBL" id="HG994582">
    <property type="protein sequence ID" value="CAF2900505.1"/>
    <property type="molecule type" value="Genomic_DNA"/>
</dbReference>
<dbReference type="AlphaFoldDB" id="A0A7R8CR74"/>
<reference evidence="1" key="1">
    <citation type="submission" date="2021-02" db="EMBL/GenBank/DDBJ databases">
        <authorList>
            <person name="Bekaert M."/>
        </authorList>
    </citation>
    <scope>NUCLEOTIDE SEQUENCE</scope>
    <source>
        <strain evidence="1">IoA-00</strain>
    </source>
</reference>
<evidence type="ECO:0000313" key="1">
    <source>
        <dbReference type="EMBL" id="CAF2900505.1"/>
    </source>
</evidence>
<gene>
    <name evidence="1" type="ORF">LSAA_7243</name>
</gene>
<proteinExistence type="predicted"/>
<sequence>MATLKKSRDPILTTCLVQRTQSGGPSSKENSKSLVMKKKPFLRVAIKSKHLLRCQKLHNNLKTAMTYRIVIFTDEKTWTMQPVFINYNDQYIWSLEMFLRVMTSFPLQSAWLSHESGNF</sequence>
<protein>
    <submittedName>
        <fullName evidence="1">(salmon louse) hypothetical protein</fullName>
    </submittedName>
</protein>